<dbReference type="PROSITE" id="PS00455">
    <property type="entry name" value="AMP_BINDING"/>
    <property type="match status" value="1"/>
</dbReference>
<comment type="caution">
    <text evidence="9">The sequence shown here is derived from an EMBL/GenBank/DDBJ whole genome shotgun (WGS) entry which is preliminary data.</text>
</comment>
<dbReference type="GO" id="GO:0016208">
    <property type="term" value="F:AMP binding"/>
    <property type="evidence" value="ECO:0007669"/>
    <property type="project" value="InterPro"/>
</dbReference>
<dbReference type="Gene3D" id="3.30.300.30">
    <property type="match status" value="1"/>
</dbReference>
<dbReference type="InterPro" id="IPR032387">
    <property type="entry name" value="ACAS_N"/>
</dbReference>
<proteinExistence type="inferred from homology"/>
<evidence type="ECO:0000259" key="6">
    <source>
        <dbReference type="Pfam" id="PF00501"/>
    </source>
</evidence>
<name>A0A1Y2GXS3_9FUNG</name>
<dbReference type="STRING" id="64571.A0A1Y2GXS3"/>
<evidence type="ECO:0000259" key="8">
    <source>
        <dbReference type="Pfam" id="PF16177"/>
    </source>
</evidence>
<feature type="domain" description="Acetyl-coenzyme A synthetase N-terminal" evidence="8">
    <location>
        <begin position="33"/>
        <end position="89"/>
    </location>
</feature>
<dbReference type="InterPro" id="IPR020845">
    <property type="entry name" value="AMP-binding_CS"/>
</dbReference>
<dbReference type="GO" id="GO:0003987">
    <property type="term" value="F:acetate-CoA ligase activity"/>
    <property type="evidence" value="ECO:0007669"/>
    <property type="project" value="UniProtKB-UniRule"/>
</dbReference>
<keyword evidence="3 5" id="KW-0547">Nucleotide-binding</keyword>
<dbReference type="InterPro" id="IPR000873">
    <property type="entry name" value="AMP-dep_synth/lig_dom"/>
</dbReference>
<protein>
    <recommendedName>
        <fullName evidence="5">Acetyl-coenzyme A synthetase</fullName>
        <ecNumber evidence="5">6.2.1.1</ecNumber>
    </recommendedName>
</protein>
<evidence type="ECO:0000259" key="7">
    <source>
        <dbReference type="Pfam" id="PF13193"/>
    </source>
</evidence>
<dbReference type="InterPro" id="IPR025110">
    <property type="entry name" value="AMP-bd_C"/>
</dbReference>
<dbReference type="GeneID" id="33569106"/>
<dbReference type="GO" id="GO:0005829">
    <property type="term" value="C:cytosol"/>
    <property type="evidence" value="ECO:0007669"/>
    <property type="project" value="TreeGrafter"/>
</dbReference>
<dbReference type="Pfam" id="PF00501">
    <property type="entry name" value="AMP-binding"/>
    <property type="match status" value="1"/>
</dbReference>
<evidence type="ECO:0000256" key="5">
    <source>
        <dbReference type="RuleBase" id="RU361147"/>
    </source>
</evidence>
<dbReference type="SUPFAM" id="SSF56801">
    <property type="entry name" value="Acetyl-CoA synthetase-like"/>
    <property type="match status" value="1"/>
</dbReference>
<evidence type="ECO:0000256" key="2">
    <source>
        <dbReference type="ARBA" id="ARBA00022598"/>
    </source>
</evidence>
<dbReference type="NCBIfam" id="NF001208">
    <property type="entry name" value="PRK00174.1"/>
    <property type="match status" value="1"/>
</dbReference>
<dbReference type="RefSeq" id="XP_021883387.1">
    <property type="nucleotide sequence ID" value="XM_022027263.1"/>
</dbReference>
<dbReference type="AlphaFoldDB" id="A0A1Y2GXS3"/>
<dbReference type="InterPro" id="IPR042099">
    <property type="entry name" value="ANL_N_sf"/>
</dbReference>
<dbReference type="PANTHER" id="PTHR24095">
    <property type="entry name" value="ACETYL-COENZYME A SYNTHETASE"/>
    <property type="match status" value="1"/>
</dbReference>
<dbReference type="Gene3D" id="3.40.50.12780">
    <property type="entry name" value="N-terminal domain of ligase-like"/>
    <property type="match status" value="1"/>
</dbReference>
<dbReference type="Proteomes" id="UP000193648">
    <property type="component" value="Unassembled WGS sequence"/>
</dbReference>
<comment type="catalytic activity">
    <reaction evidence="5">
        <text>acetate + ATP + CoA = acetyl-CoA + AMP + diphosphate</text>
        <dbReference type="Rhea" id="RHEA:23176"/>
        <dbReference type="ChEBI" id="CHEBI:30089"/>
        <dbReference type="ChEBI" id="CHEBI:30616"/>
        <dbReference type="ChEBI" id="CHEBI:33019"/>
        <dbReference type="ChEBI" id="CHEBI:57287"/>
        <dbReference type="ChEBI" id="CHEBI:57288"/>
        <dbReference type="ChEBI" id="CHEBI:456215"/>
        <dbReference type="EC" id="6.2.1.1"/>
    </reaction>
</comment>
<dbReference type="PANTHER" id="PTHR24095:SF14">
    <property type="entry name" value="ACETYL-COENZYME A SYNTHETASE 1"/>
    <property type="match status" value="1"/>
</dbReference>
<dbReference type="InterPro" id="IPR011904">
    <property type="entry name" value="Ac_CoA_lig"/>
</dbReference>
<dbReference type="Pfam" id="PF16177">
    <property type="entry name" value="ACAS_N"/>
    <property type="match status" value="1"/>
</dbReference>
<keyword evidence="10" id="KW-1185">Reference proteome</keyword>
<evidence type="ECO:0000256" key="1">
    <source>
        <dbReference type="ARBA" id="ARBA00006432"/>
    </source>
</evidence>
<dbReference type="InParanoid" id="A0A1Y2GXS3"/>
<evidence type="ECO:0000313" key="9">
    <source>
        <dbReference type="EMBL" id="ORZ22833.1"/>
    </source>
</evidence>
<evidence type="ECO:0000256" key="4">
    <source>
        <dbReference type="ARBA" id="ARBA00022840"/>
    </source>
</evidence>
<organism evidence="9 10">
    <name type="scientific">Lobosporangium transversale</name>
    <dbReference type="NCBI Taxonomy" id="64571"/>
    <lineage>
        <taxon>Eukaryota</taxon>
        <taxon>Fungi</taxon>
        <taxon>Fungi incertae sedis</taxon>
        <taxon>Mucoromycota</taxon>
        <taxon>Mortierellomycotina</taxon>
        <taxon>Mortierellomycetes</taxon>
        <taxon>Mortierellales</taxon>
        <taxon>Mortierellaceae</taxon>
        <taxon>Lobosporangium</taxon>
    </lineage>
</organism>
<keyword evidence="4 5" id="KW-0067">ATP-binding</keyword>
<dbReference type="OrthoDB" id="1706066at2759"/>
<dbReference type="EC" id="6.2.1.1" evidence="5"/>
<dbReference type="FunFam" id="3.40.50.12780:FF:000001">
    <property type="entry name" value="Acetyl-coenzyme A synthetase"/>
    <property type="match status" value="1"/>
</dbReference>
<dbReference type="Pfam" id="PF13193">
    <property type="entry name" value="AMP-binding_C"/>
    <property type="match status" value="1"/>
</dbReference>
<evidence type="ECO:0000256" key="3">
    <source>
        <dbReference type="ARBA" id="ARBA00022741"/>
    </source>
</evidence>
<gene>
    <name evidence="9" type="ORF">BCR41DRAFT_380442</name>
</gene>
<dbReference type="GO" id="GO:0005524">
    <property type="term" value="F:ATP binding"/>
    <property type="evidence" value="ECO:0007669"/>
    <property type="project" value="UniProtKB-UniRule"/>
</dbReference>
<dbReference type="EMBL" id="MCFF01000010">
    <property type="protein sequence ID" value="ORZ22833.1"/>
    <property type="molecule type" value="Genomic_DNA"/>
</dbReference>
<dbReference type="GO" id="GO:0019427">
    <property type="term" value="P:acetyl-CoA biosynthetic process from acetate"/>
    <property type="evidence" value="ECO:0007669"/>
    <property type="project" value="InterPro"/>
</dbReference>
<accession>A0A1Y2GXS3</accession>
<dbReference type="NCBIfam" id="TIGR02188">
    <property type="entry name" value="Ac_CoA_lig_AcsA"/>
    <property type="match status" value="1"/>
</dbReference>
<dbReference type="CDD" id="cd05966">
    <property type="entry name" value="ACS"/>
    <property type="match status" value="1"/>
</dbReference>
<comment type="similarity">
    <text evidence="1 5">Belongs to the ATP-dependent AMP-binding enzyme family.</text>
</comment>
<dbReference type="FunCoup" id="A0A1Y2GXS3">
    <property type="interactions" value="535"/>
</dbReference>
<feature type="domain" description="AMP-dependent synthetase/ligase" evidence="6">
    <location>
        <begin position="91"/>
        <end position="478"/>
    </location>
</feature>
<dbReference type="FunFam" id="3.30.300.30:FF:000004">
    <property type="entry name" value="Acetyl-coenzyme A synthetase"/>
    <property type="match status" value="1"/>
</dbReference>
<dbReference type="InterPro" id="IPR045851">
    <property type="entry name" value="AMP-bd_C_sf"/>
</dbReference>
<feature type="domain" description="AMP-binding enzyme C-terminal" evidence="7">
    <location>
        <begin position="539"/>
        <end position="623"/>
    </location>
</feature>
<evidence type="ECO:0000313" key="10">
    <source>
        <dbReference type="Proteomes" id="UP000193648"/>
    </source>
</evidence>
<keyword evidence="2 5" id="KW-0436">Ligase</keyword>
<reference evidence="9 10" key="1">
    <citation type="submission" date="2016-07" db="EMBL/GenBank/DDBJ databases">
        <title>Pervasive Adenine N6-methylation of Active Genes in Fungi.</title>
        <authorList>
            <consortium name="DOE Joint Genome Institute"/>
            <person name="Mondo S.J."/>
            <person name="Dannebaum R.O."/>
            <person name="Kuo R.C."/>
            <person name="Labutti K."/>
            <person name="Haridas S."/>
            <person name="Kuo A."/>
            <person name="Salamov A."/>
            <person name="Ahrendt S.R."/>
            <person name="Lipzen A."/>
            <person name="Sullivan W."/>
            <person name="Andreopoulos W.B."/>
            <person name="Clum A."/>
            <person name="Lindquist E."/>
            <person name="Daum C."/>
            <person name="Ramamoorthy G.K."/>
            <person name="Gryganskyi A."/>
            <person name="Culley D."/>
            <person name="Magnuson J.K."/>
            <person name="James T.Y."/>
            <person name="O'Malley M.A."/>
            <person name="Stajich J.E."/>
            <person name="Spatafora J.W."/>
            <person name="Visel A."/>
            <person name="Grigoriev I.V."/>
        </authorList>
    </citation>
    <scope>NUCLEOTIDE SEQUENCE [LARGE SCALE GENOMIC DNA]</scope>
    <source>
        <strain evidence="9 10">NRRL 3116</strain>
    </source>
</reference>
<sequence>MADIPDGELYPVPQRLLDPAQCPEPYISSLQQYKELYQQSIEQPDEFFGKLATDLLTWSKPFNRVRHGGFKYGDVAWFLDGRINASYNCVDRHAIENPKKVAIIYESDEPNQSENITYGQLLRDVCQLAGVLRAKGIRKGDTVAIYMPMIPEAVTAILACARIGALHSVVFAGFSAEALRDRVQDAQSRLVLTADQGRRGGKTIEIKKIVDEALKSCPMVETVLVCERTGADVPMTPGRDHWWSQEVSRTPTYLPPEEMHSEDPLFLLYTSGSTGKPKGVLHTTGGFLLGAAATVKYVFDYHPGDIFACMADVGWITGHTYIVYGPLALGATTVLFESIPTYPTPSRYWELIAKHKITQFYTAPTAIRALRRLGDEWVEGHDLSSLRVLGSVGEPINPEAWHWYNDKVGKGRCAIVDTYWQTETGSHIVTPLPGAIPTKAGSATLPFFGIELAILDPVTGKELTGNSVSGVLAVKRPWPSIARSIYGNHQRFLETYLRPYSGYYFTGDGASRDKDGYIWVGGRVDDVINVSGHRLSTAEIESALIVHHAVAETAVIGANDEVTGQCIHAFVCLKPGLASGHSRAFANDLTKELALQVRKVIGPFAAPKRIYLVEDLPKTRSGKLMRRILRKIVAGEADSLGDISTLADPSVVEALIAKVKSAAAQ</sequence>